<evidence type="ECO:0000256" key="8">
    <source>
        <dbReference type="SAM" id="MobiDB-lite"/>
    </source>
</evidence>
<evidence type="ECO:0000259" key="9">
    <source>
        <dbReference type="Pfam" id="PF02706"/>
    </source>
</evidence>
<dbReference type="GO" id="GO:0005886">
    <property type="term" value="C:plasma membrane"/>
    <property type="evidence" value="ECO:0007669"/>
    <property type="project" value="UniProtKB-SubCell"/>
</dbReference>
<name>A0A066U1H3_9PSEU</name>
<keyword evidence="5" id="KW-1133">Transmembrane helix</keyword>
<dbReference type="OrthoDB" id="3579861at2"/>
<keyword evidence="7" id="KW-0175">Coiled coil</keyword>
<dbReference type="PANTHER" id="PTHR32309:SF31">
    <property type="entry name" value="CAPSULAR EXOPOLYSACCHARIDE FAMILY"/>
    <property type="match status" value="1"/>
</dbReference>
<evidence type="ECO:0000313" key="11">
    <source>
        <dbReference type="Proteomes" id="UP000027345"/>
    </source>
</evidence>
<comment type="caution">
    <text evidence="10">The sequence shown here is derived from an EMBL/GenBank/DDBJ whole genome shotgun (WGS) entry which is preliminary data.</text>
</comment>
<feature type="compositionally biased region" description="Polar residues" evidence="8">
    <location>
        <begin position="624"/>
        <end position="654"/>
    </location>
</feature>
<keyword evidence="3" id="KW-1003">Cell membrane</keyword>
<organism evidence="10 11">
    <name type="scientific">Amycolatopsis rifamycinica</name>
    <dbReference type="NCBI Taxonomy" id="287986"/>
    <lineage>
        <taxon>Bacteria</taxon>
        <taxon>Bacillati</taxon>
        <taxon>Actinomycetota</taxon>
        <taxon>Actinomycetes</taxon>
        <taxon>Pseudonocardiales</taxon>
        <taxon>Pseudonocardiaceae</taxon>
        <taxon>Amycolatopsis</taxon>
    </lineage>
</organism>
<evidence type="ECO:0000256" key="2">
    <source>
        <dbReference type="ARBA" id="ARBA00006683"/>
    </source>
</evidence>
<feature type="region of interest" description="Disordered" evidence="8">
    <location>
        <begin position="380"/>
        <end position="401"/>
    </location>
</feature>
<gene>
    <name evidence="10" type="ORF">DV20_23820</name>
</gene>
<evidence type="ECO:0000256" key="6">
    <source>
        <dbReference type="ARBA" id="ARBA00023136"/>
    </source>
</evidence>
<dbReference type="Proteomes" id="UP000027345">
    <property type="component" value="Unassembled WGS sequence"/>
</dbReference>
<comment type="subcellular location">
    <subcellularLocation>
        <location evidence="1">Cell membrane</location>
        <topology evidence="1">Multi-pass membrane protein</topology>
    </subcellularLocation>
</comment>
<keyword evidence="11" id="KW-1185">Reference proteome</keyword>
<protein>
    <submittedName>
        <fullName evidence="10">Exopolysaccharide biosynthesis protein</fullName>
    </submittedName>
</protein>
<sequence length="654" mass="68502">MTTPSSQAQAAPLIDLQRLFVAIRRRKRIWLATALLGLIAGAALAVALPAPPTAVAKVIVVHQDDSPTDSGTLMRTDVAVLQTTQVAEAALKKLGSTDSPEDFMKNYAGLGLTNNILQITVKAKSNEEAVSRAQALAETFIADHVKRSQAAAAAQSQAILDQRKNAQDELAKVEQQIVAEEGKGRQASQPALENLYSRRAALTAQITDFTSRAQQAGIGSPQVAAGTQIVDAARVLPKAFLKTTATNAGIGFALGLALGLALVAVGAVSRDRPVLRREISTHLGASVIAQLPSKPRGPARLWRRSRAVTERRRVATTLVRLIKQDPREVSLLELGAPKVAAALGLDIASELATEGAASVVDDLPGEDVRKLAQETQSDVPVVGAGDPAGTPEERRVGVGTVSPGTAWTDLEHLGKETVLVVKAGHANTLWLHTVARQLADQQIPIIGVVLVDPDPRDKSDGTLWDGLHTALRGRGRPAAAAAAPPASAEREDRLDELVARVAERVATTEQPTRRFTPVRPVLPPALATPRPPASPLPPPGRVSVPDHLNAPTKKFAPVKPPKRRPTPFKRDQAEPTHQGELNAGLEPEKSSVTTGASPRAGGSATQTPEKSAVTTGASPRAGGSATQTPEKSAVTTGASPRTGGSATQTPEKSA</sequence>
<feature type="compositionally biased region" description="Pro residues" evidence="8">
    <location>
        <begin position="529"/>
        <end position="540"/>
    </location>
</feature>
<evidence type="ECO:0000256" key="4">
    <source>
        <dbReference type="ARBA" id="ARBA00022692"/>
    </source>
</evidence>
<feature type="coiled-coil region" evidence="7">
    <location>
        <begin position="156"/>
        <end position="183"/>
    </location>
</feature>
<keyword evidence="4" id="KW-0812">Transmembrane</keyword>
<dbReference type="EMBL" id="JMQI01000050">
    <property type="protein sequence ID" value="KDN19667.1"/>
    <property type="molecule type" value="Genomic_DNA"/>
</dbReference>
<dbReference type="RefSeq" id="WP_043783796.1">
    <property type="nucleotide sequence ID" value="NZ_JMQI01000050.1"/>
</dbReference>
<dbReference type="eggNOG" id="COG3206">
    <property type="taxonomic scope" value="Bacteria"/>
</dbReference>
<comment type="similarity">
    <text evidence="2">Belongs to the CpsC/CapA family.</text>
</comment>
<dbReference type="InterPro" id="IPR003856">
    <property type="entry name" value="LPS_length_determ_N"/>
</dbReference>
<dbReference type="AlphaFoldDB" id="A0A066U1H3"/>
<evidence type="ECO:0000256" key="3">
    <source>
        <dbReference type="ARBA" id="ARBA00022475"/>
    </source>
</evidence>
<evidence type="ECO:0000313" key="10">
    <source>
        <dbReference type="EMBL" id="KDN19667.1"/>
    </source>
</evidence>
<dbReference type="STRING" id="287986.DV20_23820"/>
<dbReference type="PANTHER" id="PTHR32309">
    <property type="entry name" value="TYROSINE-PROTEIN KINASE"/>
    <property type="match status" value="1"/>
</dbReference>
<feature type="domain" description="Polysaccharide chain length determinant N-terminal" evidence="9">
    <location>
        <begin position="14"/>
        <end position="94"/>
    </location>
</feature>
<evidence type="ECO:0000256" key="5">
    <source>
        <dbReference type="ARBA" id="ARBA00022989"/>
    </source>
</evidence>
<keyword evidence="6" id="KW-0472">Membrane</keyword>
<dbReference type="Pfam" id="PF02706">
    <property type="entry name" value="Wzz"/>
    <property type="match status" value="1"/>
</dbReference>
<reference evidence="10 11" key="1">
    <citation type="submission" date="2014-05" db="EMBL/GenBank/DDBJ databases">
        <title>Draft genome sequence of Amycolatopsis rifamycinica DSM 46095.</title>
        <authorList>
            <person name="Lal R."/>
            <person name="Saxena A."/>
            <person name="Kumari R."/>
            <person name="Mukherjee U."/>
            <person name="Singh P."/>
            <person name="Sangwan N."/>
            <person name="Mahato N.K."/>
        </authorList>
    </citation>
    <scope>NUCLEOTIDE SEQUENCE [LARGE SCALE GENOMIC DNA]</scope>
    <source>
        <strain evidence="10 11">DSM 46095</strain>
    </source>
</reference>
<proteinExistence type="inferred from homology"/>
<feature type="region of interest" description="Disordered" evidence="8">
    <location>
        <begin position="505"/>
        <end position="654"/>
    </location>
</feature>
<feature type="compositionally biased region" description="Polar residues" evidence="8">
    <location>
        <begin position="603"/>
        <end position="617"/>
    </location>
</feature>
<accession>A0A066U1H3</accession>
<evidence type="ECO:0000256" key="1">
    <source>
        <dbReference type="ARBA" id="ARBA00004651"/>
    </source>
</evidence>
<dbReference type="InterPro" id="IPR050445">
    <property type="entry name" value="Bact_polysacc_biosynth/exp"/>
</dbReference>
<evidence type="ECO:0000256" key="7">
    <source>
        <dbReference type="SAM" id="Coils"/>
    </source>
</evidence>